<evidence type="ECO:0000313" key="2">
    <source>
        <dbReference type="EMBL" id="TMW90787.1"/>
    </source>
</evidence>
<dbReference type="SUPFAM" id="SSF55961">
    <property type="entry name" value="Bet v1-like"/>
    <property type="match status" value="1"/>
</dbReference>
<name>A0A6N2B7C7_SOLCI</name>
<organism evidence="2">
    <name type="scientific">Solanum chilense</name>
    <name type="common">Tomato</name>
    <name type="synonym">Lycopersicon chilense</name>
    <dbReference type="NCBI Taxonomy" id="4083"/>
    <lineage>
        <taxon>Eukaryota</taxon>
        <taxon>Viridiplantae</taxon>
        <taxon>Streptophyta</taxon>
        <taxon>Embryophyta</taxon>
        <taxon>Tracheophyta</taxon>
        <taxon>Spermatophyta</taxon>
        <taxon>Magnoliopsida</taxon>
        <taxon>eudicotyledons</taxon>
        <taxon>Gunneridae</taxon>
        <taxon>Pentapetalae</taxon>
        <taxon>asterids</taxon>
        <taxon>lamiids</taxon>
        <taxon>Solanales</taxon>
        <taxon>Solanaceae</taxon>
        <taxon>Solanoideae</taxon>
        <taxon>Solaneae</taxon>
        <taxon>Solanum</taxon>
        <taxon>Solanum subgen. Lycopersicon</taxon>
    </lineage>
</organism>
<reference evidence="2" key="1">
    <citation type="submission" date="2019-05" db="EMBL/GenBank/DDBJ databases">
        <title>The de novo reference genome and transcriptome assemblies of the wild tomato species Solanum chilense.</title>
        <authorList>
            <person name="Stam R."/>
            <person name="Nosenko T."/>
            <person name="Hoerger A.C."/>
            <person name="Stephan W."/>
            <person name="Seidel M.A."/>
            <person name="Kuhn J.M.M."/>
            <person name="Haberer G."/>
            <person name="Tellier A."/>
        </authorList>
    </citation>
    <scope>NUCLEOTIDE SEQUENCE</scope>
    <source>
        <tissue evidence="2">Mature leaves</tissue>
    </source>
</reference>
<gene>
    <name evidence="2" type="ORF">EJD97_015210</name>
</gene>
<evidence type="ECO:0000259" key="1">
    <source>
        <dbReference type="SMART" id="SM01037"/>
    </source>
</evidence>
<dbReference type="GO" id="GO:0006952">
    <property type="term" value="P:defense response"/>
    <property type="evidence" value="ECO:0007669"/>
    <property type="project" value="InterPro"/>
</dbReference>
<proteinExistence type="predicted"/>
<dbReference type="InterPro" id="IPR000916">
    <property type="entry name" value="Bet_v_I/MLP"/>
</dbReference>
<protein>
    <recommendedName>
        <fullName evidence="1">Bet v I/Major latex protein domain-containing protein</fullName>
    </recommendedName>
</protein>
<dbReference type="Pfam" id="PF00407">
    <property type="entry name" value="Bet_v_1"/>
    <property type="match status" value="1"/>
</dbReference>
<feature type="domain" description="Bet v I/Major latex protein" evidence="1">
    <location>
        <begin position="2"/>
        <end position="146"/>
    </location>
</feature>
<dbReference type="AlphaFoldDB" id="A0A6N2B7C7"/>
<dbReference type="InterPro" id="IPR023393">
    <property type="entry name" value="START-like_dom_sf"/>
</dbReference>
<dbReference type="EMBL" id="RXGB01003995">
    <property type="protein sequence ID" value="TMW90787.1"/>
    <property type="molecule type" value="Genomic_DNA"/>
</dbReference>
<dbReference type="SMART" id="SM01037">
    <property type="entry name" value="Bet_v_1"/>
    <property type="match status" value="1"/>
</dbReference>
<dbReference type="Gene3D" id="3.30.530.20">
    <property type="match status" value="1"/>
</dbReference>
<dbReference type="InterPro" id="IPR051761">
    <property type="entry name" value="MLP-like_ligand-binding"/>
</dbReference>
<sequence length="146" mass="16865">MGLKGKLMASIEMKCGGHLIHDIFHTNAHHVPNISRVFNRFEIHEGEIIKIGSIISWNYNDGGKNKFTKQIIEDIDPHKKSIRWKIIGGDVLEMYNSFTIAISCEPQWITWTIEYEKKNEDTPEPLNELGIILDLNKDIEDHLVKN</sequence>
<accession>A0A6N2B7C7</accession>
<dbReference type="PANTHER" id="PTHR31907">
    <property type="entry name" value="MLP-LIKE PROTEIN 423"/>
    <property type="match status" value="1"/>
</dbReference>
<comment type="caution">
    <text evidence="2">The sequence shown here is derived from an EMBL/GenBank/DDBJ whole genome shotgun (WGS) entry which is preliminary data.</text>
</comment>